<dbReference type="Proteomes" id="UP001521116">
    <property type="component" value="Unassembled WGS sequence"/>
</dbReference>
<feature type="chain" id="PRO_5046894637" evidence="1">
    <location>
        <begin position="20"/>
        <end position="380"/>
    </location>
</feature>
<organism evidence="2 3">
    <name type="scientific">Neofusicoccum ribis</name>
    <dbReference type="NCBI Taxonomy" id="45134"/>
    <lineage>
        <taxon>Eukaryota</taxon>
        <taxon>Fungi</taxon>
        <taxon>Dikarya</taxon>
        <taxon>Ascomycota</taxon>
        <taxon>Pezizomycotina</taxon>
        <taxon>Dothideomycetes</taxon>
        <taxon>Dothideomycetes incertae sedis</taxon>
        <taxon>Botryosphaeriales</taxon>
        <taxon>Botryosphaeriaceae</taxon>
        <taxon>Neofusicoccum</taxon>
    </lineage>
</organism>
<feature type="signal peptide" evidence="1">
    <location>
        <begin position="1"/>
        <end position="19"/>
    </location>
</feature>
<evidence type="ECO:0000256" key="1">
    <source>
        <dbReference type="SAM" id="SignalP"/>
    </source>
</evidence>
<protein>
    <submittedName>
        <fullName evidence="2">Uncharacterized protein</fullName>
    </submittedName>
</protein>
<gene>
    <name evidence="2" type="ORF">SLS56_005699</name>
</gene>
<comment type="caution">
    <text evidence="2">The sequence shown here is derived from an EMBL/GenBank/DDBJ whole genome shotgun (WGS) entry which is preliminary data.</text>
</comment>
<dbReference type="EMBL" id="JAJVDC020000059">
    <property type="protein sequence ID" value="KAL1628707.1"/>
    <property type="molecule type" value="Genomic_DNA"/>
</dbReference>
<evidence type="ECO:0000313" key="2">
    <source>
        <dbReference type="EMBL" id="KAL1628707.1"/>
    </source>
</evidence>
<keyword evidence="1" id="KW-0732">Signal</keyword>
<sequence>MKTASLFGALLTFSGFVAAEAAGNDLFVAPGRMNRFDARAPKDCGVWRMDCSKSPEACNNACYYENCVEKKKITYKDSGSDDDNDDARMNSGVGVTPATAVCRTYPIVQKMWDNFPGGIGNKELDTDEWPMAQMLQDDFKQGTIRNTLRCITSGDNRSGGSQLKQFRRGEGWYGKEGKYKAERKCLDPGKVMEKGDFFTVQFDNVDPQKSPYCKPTPDCTNDGFQFHMTKLEKDGKKGKLGSPYEYDSMNHYAITGQQSDLRQYSVVVVRSGTDGEKFEVTVYSDAEQKKKVGSKSDTLKSGKTLKVDGLPEDLTVKSNGDFDEKVGFEYATSSKKYQHFEFDTNSKGRYSSTARQAYCEKKFDAKKDKKVQWTCGFPGF</sequence>
<accession>A0ABR3SSW8</accession>
<evidence type="ECO:0000313" key="3">
    <source>
        <dbReference type="Proteomes" id="UP001521116"/>
    </source>
</evidence>
<name>A0ABR3SSW8_9PEZI</name>
<keyword evidence="3" id="KW-1185">Reference proteome</keyword>
<reference evidence="2 3" key="1">
    <citation type="submission" date="2024-02" db="EMBL/GenBank/DDBJ databases">
        <title>De novo assembly and annotation of 12 fungi associated with fruit tree decline syndrome in Ontario, Canada.</title>
        <authorList>
            <person name="Sulman M."/>
            <person name="Ellouze W."/>
            <person name="Ilyukhin E."/>
        </authorList>
    </citation>
    <scope>NUCLEOTIDE SEQUENCE [LARGE SCALE GENOMIC DNA]</scope>
    <source>
        <strain evidence="2 3">M1-105</strain>
    </source>
</reference>
<proteinExistence type="predicted"/>